<reference evidence="4" key="1">
    <citation type="submission" date="2016-10" db="EMBL/GenBank/DDBJ databases">
        <authorList>
            <person name="Varghese N."/>
            <person name="Submissions S."/>
        </authorList>
    </citation>
    <scope>NUCLEOTIDE SEQUENCE [LARGE SCALE GENOMIC DNA]</scope>
    <source>
        <strain evidence="4">DSM 45422</strain>
    </source>
</reference>
<evidence type="ECO:0000313" key="3">
    <source>
        <dbReference type="EMBL" id="SDX79767.1"/>
    </source>
</evidence>
<organism evidence="3 4">
    <name type="scientific">Geodermatophilus africanus</name>
    <dbReference type="NCBI Taxonomy" id="1137993"/>
    <lineage>
        <taxon>Bacteria</taxon>
        <taxon>Bacillati</taxon>
        <taxon>Actinomycetota</taxon>
        <taxon>Actinomycetes</taxon>
        <taxon>Geodermatophilales</taxon>
        <taxon>Geodermatophilaceae</taxon>
        <taxon>Geodermatophilus</taxon>
    </lineage>
</organism>
<sequence length="59" mass="6246">MADTAADASVEQAREASGNRDRMGRALLWLLGAVASTVSALSSVVAADDPTRVVELWRM</sequence>
<dbReference type="RefSeq" id="WP_091152644.1">
    <property type="nucleotide sequence ID" value="NZ_FNOT01000003.1"/>
</dbReference>
<keyword evidence="2" id="KW-0812">Transmembrane</keyword>
<proteinExistence type="predicted"/>
<keyword evidence="2" id="KW-0472">Membrane</keyword>
<feature type="transmembrane region" description="Helical" evidence="2">
    <location>
        <begin position="26"/>
        <end position="47"/>
    </location>
</feature>
<evidence type="ECO:0000313" key="4">
    <source>
        <dbReference type="Proteomes" id="UP000198921"/>
    </source>
</evidence>
<protein>
    <submittedName>
        <fullName evidence="3">Uncharacterized protein</fullName>
    </submittedName>
</protein>
<accession>A0A1H3EMG9</accession>
<gene>
    <name evidence="3" type="ORF">SAMN05660209_01279</name>
</gene>
<dbReference type="AlphaFoldDB" id="A0A1H3EMG9"/>
<name>A0A1H3EMG9_9ACTN</name>
<dbReference type="Proteomes" id="UP000198921">
    <property type="component" value="Unassembled WGS sequence"/>
</dbReference>
<keyword evidence="4" id="KW-1185">Reference proteome</keyword>
<dbReference type="EMBL" id="FNOT01000003">
    <property type="protein sequence ID" value="SDX79767.1"/>
    <property type="molecule type" value="Genomic_DNA"/>
</dbReference>
<feature type="region of interest" description="Disordered" evidence="1">
    <location>
        <begin position="1"/>
        <end position="20"/>
    </location>
</feature>
<evidence type="ECO:0000256" key="2">
    <source>
        <dbReference type="SAM" id="Phobius"/>
    </source>
</evidence>
<evidence type="ECO:0000256" key="1">
    <source>
        <dbReference type="SAM" id="MobiDB-lite"/>
    </source>
</evidence>
<dbReference type="STRING" id="1137993.SAMN05660209_01279"/>
<keyword evidence="2" id="KW-1133">Transmembrane helix</keyword>